<dbReference type="Proteomes" id="UP000003571">
    <property type="component" value="Unassembled WGS sequence"/>
</dbReference>
<evidence type="ECO:0008006" key="4">
    <source>
        <dbReference type="Google" id="ProtNLM"/>
    </source>
</evidence>
<organism evidence="2 3">
    <name type="scientific">Treponema saccharophilum DSM 2985</name>
    <dbReference type="NCBI Taxonomy" id="907348"/>
    <lineage>
        <taxon>Bacteria</taxon>
        <taxon>Pseudomonadati</taxon>
        <taxon>Spirochaetota</taxon>
        <taxon>Spirochaetia</taxon>
        <taxon>Spirochaetales</taxon>
        <taxon>Treponemataceae</taxon>
        <taxon>Treponema</taxon>
    </lineage>
</organism>
<evidence type="ECO:0000256" key="1">
    <source>
        <dbReference type="SAM" id="SignalP"/>
    </source>
</evidence>
<dbReference type="EMBL" id="AGRW01000030">
    <property type="protein sequence ID" value="EIC02889.1"/>
    <property type="molecule type" value="Genomic_DNA"/>
</dbReference>
<evidence type="ECO:0000313" key="2">
    <source>
        <dbReference type="EMBL" id="EIC02889.1"/>
    </source>
</evidence>
<keyword evidence="3" id="KW-1185">Reference proteome</keyword>
<dbReference type="AlphaFoldDB" id="H7EHU9"/>
<name>H7EHU9_9SPIR</name>
<protein>
    <recommendedName>
        <fullName evidence="4">Lipoprotein</fullName>
    </recommendedName>
</protein>
<keyword evidence="1" id="KW-0732">Signal</keyword>
<comment type="caution">
    <text evidence="2">The sequence shown here is derived from an EMBL/GenBank/DDBJ whole genome shotgun (WGS) entry which is preliminary data.</text>
</comment>
<dbReference type="STRING" id="907348.TresaDRAFT_2315"/>
<feature type="chain" id="PRO_5003609688" description="Lipoprotein" evidence="1">
    <location>
        <begin position="21"/>
        <end position="333"/>
    </location>
</feature>
<dbReference type="PROSITE" id="PS51257">
    <property type="entry name" value="PROKAR_LIPOPROTEIN"/>
    <property type="match status" value="1"/>
</dbReference>
<reference evidence="2 3" key="1">
    <citation type="submission" date="2011-09" db="EMBL/GenBank/DDBJ databases">
        <title>The draft genome of Treponema saccharophilum DSM 2985.</title>
        <authorList>
            <consortium name="US DOE Joint Genome Institute (JGI-PGF)"/>
            <person name="Lucas S."/>
            <person name="Copeland A."/>
            <person name="Lapidus A."/>
            <person name="Glavina del Rio T."/>
            <person name="Dalin E."/>
            <person name="Tice H."/>
            <person name="Bruce D."/>
            <person name="Goodwin L."/>
            <person name="Pitluck S."/>
            <person name="Peters L."/>
            <person name="Kyrpides N."/>
            <person name="Mavromatis K."/>
            <person name="Ivanova N."/>
            <person name="Markowitz V."/>
            <person name="Cheng J.-F."/>
            <person name="Hugenholtz P."/>
            <person name="Woyke T."/>
            <person name="Wu D."/>
            <person name="Gronow S."/>
            <person name="Wellnitz S."/>
            <person name="Brambilla E."/>
            <person name="Klenk H.-P."/>
            <person name="Eisen J.A."/>
        </authorList>
    </citation>
    <scope>NUCLEOTIDE SEQUENCE [LARGE SCALE GENOMIC DNA]</scope>
    <source>
        <strain evidence="2 3">DSM 2985</strain>
    </source>
</reference>
<accession>H7EHU9</accession>
<gene>
    <name evidence="2" type="ORF">TresaDRAFT_2315</name>
</gene>
<dbReference type="PATRIC" id="fig|907348.3.peg.379"/>
<sequence length="333" mass="38715">MKNKVLLLLFLLSSCINIYSQQFSFKAKKDFTWTSLIGKQYYISKDEILCTKNDDGIGFSNPNDATKLYIILYQADNPKALLINIDDVLFTENNISISEKTKNAFWVPSYYYEQLESKDDRFSIIYKNEPFWKSWKNQYENAVTLEEDFNLGYYGFSDFYLFARNSHKGKGECCFLVKTESSSEDYIKYKVCKMYSNAQTYIESTANPQEKFLSLYEKETPFYIYLTIDGDYMNVYIDEISEKTLFQTLIRTTPEACNQIENWIKGKSNDLSKVVMPKHGNPSVQTEVTKTNATNVVQNKTMTIKENLKLRSGEATSTQVLTVMQATFFLHFP</sequence>
<evidence type="ECO:0000313" key="3">
    <source>
        <dbReference type="Proteomes" id="UP000003571"/>
    </source>
</evidence>
<proteinExistence type="predicted"/>
<feature type="signal peptide" evidence="1">
    <location>
        <begin position="1"/>
        <end position="20"/>
    </location>
</feature>